<feature type="transmembrane region" description="Helical" evidence="2">
    <location>
        <begin position="50"/>
        <end position="67"/>
    </location>
</feature>
<sequence>MDHQRPRRYKQVAQTAPRVPPRYLRSPGIELVDENDEEERAMTQAILSKILNISAVLGVLTLLFLTVERFSRVNGRDPYGCAAITNEGRWLEPYSNTTDPLRTWQPLGCLLHNYSKNDIITCLPKRRLLFVGDRGMQSLYHAAVDRLQPGTGSGELDKKFRSEGVDGVAVEFVWDPYLNSTRLAEELKPWDNGTVRPEFQTDGSYDPPALFIVGAGIEFAKRGFDENPLRAWREAIDRVANHMRWGDRSTFFGGKDMLMLAPVEQPAWEKLQIDVRKSFTPSVAIDTNKYLTSVAMVQGVDVVRAWKVSSDEKVDLVVSNHIYNKYHSKETKEDGIELLEEVASRRLDMVLGLRCNNVLKELGEKISSSCCVRPQKLSWFQNFMMVRGPLVVLVLRVGLWWYNPQLQNKQKTYLATFFHYFVPEKEVLRRFWRLALILALCIFADRSPIFFHMEQLWSPIKFRNALLLITTVGALTLRKPAINTTVRELDKRILTEWKGVALAIHLISLYLGGSTDFSTFALVFGSSVEWTISLLTTNYPRTGGLYFARKLAELNYVALPMVFTTGTNYVLYRVPALLSFWFAIIYMTTKVRFWKNKALEWYLGKVALSAILVTILFGRFGIHEVILRVLGTVCAIQWDSELVKEMVFKNMAAAYLGAGAGWAYVNLFLFSKGSQRAQHEHYAIYLASFIGGVYCLLKVQGFYWLDEWHNCTSVARIAGFAVIKLWIARGAVRQSEFFIWLGNIEAAVLGTMNHLWLAADGEAVLDLGFWGFNDIGVNWNWFFWTLVFGYLCWAIGDARETIVNWVLGFHAEPMNKSQDRKKTDADAVELTGRDSRGDVETGDPQQARPLPKGLFEQYTKDGVMRVVGVLIAAWILNWTT</sequence>
<evidence type="ECO:0000313" key="5">
    <source>
        <dbReference type="Proteomes" id="UP001313282"/>
    </source>
</evidence>
<keyword evidence="2" id="KW-0472">Membrane</keyword>
<comment type="caution">
    <text evidence="4">The sequence shown here is derived from an EMBL/GenBank/DDBJ whole genome shotgun (WGS) entry which is preliminary data.</text>
</comment>
<organism evidence="4 5">
    <name type="scientific">Orbilia javanica</name>
    <dbReference type="NCBI Taxonomy" id="47235"/>
    <lineage>
        <taxon>Eukaryota</taxon>
        <taxon>Fungi</taxon>
        <taxon>Dikarya</taxon>
        <taxon>Ascomycota</taxon>
        <taxon>Pezizomycotina</taxon>
        <taxon>Orbiliomycetes</taxon>
        <taxon>Orbiliales</taxon>
        <taxon>Orbiliaceae</taxon>
        <taxon>Orbilia</taxon>
    </lineage>
</organism>
<feature type="transmembrane region" description="Helical" evidence="2">
    <location>
        <begin position="714"/>
        <end position="732"/>
    </location>
</feature>
<feature type="transmembrane region" description="Helical" evidence="2">
    <location>
        <begin position="431"/>
        <end position="450"/>
    </location>
</feature>
<feature type="transmembrane region" description="Helical" evidence="2">
    <location>
        <begin position="499"/>
        <end position="524"/>
    </location>
</feature>
<feature type="domain" description="Cas1p 10 TM acyl transferase" evidence="3">
    <location>
        <begin position="367"/>
        <end position="810"/>
    </location>
</feature>
<evidence type="ECO:0000256" key="2">
    <source>
        <dbReference type="SAM" id="Phobius"/>
    </source>
</evidence>
<proteinExistence type="predicted"/>
<keyword evidence="2" id="KW-1133">Transmembrane helix</keyword>
<feature type="transmembrane region" description="Helical" evidence="2">
    <location>
        <begin position="737"/>
        <end position="759"/>
    </location>
</feature>
<feature type="transmembrane region" description="Helical" evidence="2">
    <location>
        <begin position="652"/>
        <end position="670"/>
    </location>
</feature>
<feature type="transmembrane region" description="Helical" evidence="2">
    <location>
        <begin position="779"/>
        <end position="796"/>
    </location>
</feature>
<feature type="transmembrane region" description="Helical" evidence="2">
    <location>
        <begin position="462"/>
        <end position="478"/>
    </location>
</feature>
<feature type="transmembrane region" description="Helical" evidence="2">
    <location>
        <begin position="682"/>
        <end position="702"/>
    </location>
</feature>
<feature type="transmembrane region" description="Helical" evidence="2">
    <location>
        <begin position="570"/>
        <end position="589"/>
    </location>
</feature>
<dbReference type="AlphaFoldDB" id="A0AAN8MG37"/>
<dbReference type="EMBL" id="JAVHNR010000010">
    <property type="protein sequence ID" value="KAK6332000.1"/>
    <property type="molecule type" value="Genomic_DNA"/>
</dbReference>
<evidence type="ECO:0000256" key="1">
    <source>
        <dbReference type="SAM" id="MobiDB-lite"/>
    </source>
</evidence>
<protein>
    <recommendedName>
        <fullName evidence="3">Cas1p 10 TM acyl transferase domain-containing protein</fullName>
    </recommendedName>
</protein>
<dbReference type="Pfam" id="PF07779">
    <property type="entry name" value="Cas1_AcylT"/>
    <property type="match status" value="1"/>
</dbReference>
<dbReference type="Proteomes" id="UP001313282">
    <property type="component" value="Unassembled WGS sequence"/>
</dbReference>
<feature type="region of interest" description="Disordered" evidence="1">
    <location>
        <begin position="831"/>
        <end position="850"/>
    </location>
</feature>
<keyword evidence="2" id="KW-0812">Transmembrane</keyword>
<feature type="transmembrane region" description="Helical" evidence="2">
    <location>
        <begin position="379"/>
        <end position="402"/>
    </location>
</feature>
<keyword evidence="5" id="KW-1185">Reference proteome</keyword>
<name>A0AAN8MG37_9PEZI</name>
<accession>A0AAN8MG37</accession>
<feature type="transmembrane region" description="Helical" evidence="2">
    <location>
        <begin position="601"/>
        <end position="622"/>
    </location>
</feature>
<evidence type="ECO:0000259" key="3">
    <source>
        <dbReference type="Pfam" id="PF07779"/>
    </source>
</evidence>
<evidence type="ECO:0000313" key="4">
    <source>
        <dbReference type="EMBL" id="KAK6332000.1"/>
    </source>
</evidence>
<gene>
    <name evidence="4" type="ORF">TWF718_002539</name>
</gene>
<reference evidence="4 5" key="1">
    <citation type="submission" date="2019-10" db="EMBL/GenBank/DDBJ databases">
        <authorList>
            <person name="Palmer J.M."/>
        </authorList>
    </citation>
    <scope>NUCLEOTIDE SEQUENCE [LARGE SCALE GENOMIC DNA]</scope>
    <source>
        <strain evidence="4 5">TWF718</strain>
    </source>
</reference>
<dbReference type="InterPro" id="IPR012419">
    <property type="entry name" value="Cas1_AcylTrans_dom"/>
</dbReference>